<sequence length="406" mass="46185">MKISRDIKRSCLYNSYARIKMTIEYGRNKMKKSLFTAIFTLLFLFSAPAASLAHGFDNEEFTAYLEDVGVSEKDLAEHLMYWWEGTTFYDFTDVSELAEFLGPRLTEEGINEIAAEFDLTRQELDELLEEWLGLPPSDLLFYNTFYMVVHVIITLEDEWGNEPYYPDFSGFLSEFSLSDEEEWALYEHFWYIQETKPNLSAELDDLKQRAYAFDGFESIRELSAADVAELFAIGEKAISVLDLHPKYYLDRVGEDPKPISYKELMSGNAIKGYDLLVELYDADGSFLADFYITAEMFNSHFVKKIVDDVTQIDKGLKDKPKKPSLESALPGKDEAPLPAKAGNDANHNDGGKKAERDENGKVTKTANGAKMPKTATNYPLYMLIGIGMSLAGVLIFRRLLREKKVA</sequence>
<dbReference type="Proteomes" id="UP000216207">
    <property type="component" value="Unassembled WGS sequence"/>
</dbReference>
<accession>A0A268NZB3</accession>
<dbReference type="EMBL" id="NPCC01000012">
    <property type="protein sequence ID" value="PAE88837.1"/>
    <property type="molecule type" value="Genomic_DNA"/>
</dbReference>
<evidence type="ECO:0000256" key="2">
    <source>
        <dbReference type="SAM" id="Phobius"/>
    </source>
</evidence>
<reference evidence="3 4" key="1">
    <citation type="submission" date="2017-07" db="EMBL/GenBank/DDBJ databases">
        <title>Isolation and whole genome analysis of endospore-forming bacteria from heroin.</title>
        <authorList>
            <person name="Kalinowski J."/>
            <person name="Ahrens B."/>
            <person name="Al-Dilaimi A."/>
            <person name="Winkler A."/>
            <person name="Wibberg D."/>
            <person name="Schleenbecker U."/>
            <person name="Ruckert C."/>
            <person name="Wolfel R."/>
            <person name="Grass G."/>
        </authorList>
    </citation>
    <scope>NUCLEOTIDE SEQUENCE [LARGE SCALE GENOMIC DNA]</scope>
    <source>
        <strain evidence="3 4">7539</strain>
    </source>
</reference>
<dbReference type="AlphaFoldDB" id="A0A268NZB3"/>
<dbReference type="InterPro" id="IPR030832">
    <property type="entry name" value="Acidic_LPXTA"/>
</dbReference>
<evidence type="ECO:0000313" key="3">
    <source>
        <dbReference type="EMBL" id="PAE88837.1"/>
    </source>
</evidence>
<protein>
    <submittedName>
        <fullName evidence="3">Processed acidic surface protein</fullName>
    </submittedName>
</protein>
<organism evidence="3 4">
    <name type="scientific">Shouchella clausii</name>
    <name type="common">Alkalihalobacillus clausii</name>
    <dbReference type="NCBI Taxonomy" id="79880"/>
    <lineage>
        <taxon>Bacteria</taxon>
        <taxon>Bacillati</taxon>
        <taxon>Bacillota</taxon>
        <taxon>Bacilli</taxon>
        <taxon>Bacillales</taxon>
        <taxon>Bacillaceae</taxon>
        <taxon>Shouchella</taxon>
    </lineage>
</organism>
<feature type="region of interest" description="Disordered" evidence="1">
    <location>
        <begin position="316"/>
        <end position="369"/>
    </location>
</feature>
<keyword evidence="2" id="KW-0812">Transmembrane</keyword>
<evidence type="ECO:0000256" key="1">
    <source>
        <dbReference type="SAM" id="MobiDB-lite"/>
    </source>
</evidence>
<feature type="compositionally biased region" description="Basic and acidic residues" evidence="1">
    <location>
        <begin position="346"/>
        <end position="361"/>
    </location>
</feature>
<feature type="transmembrane region" description="Helical" evidence="2">
    <location>
        <begin position="378"/>
        <end position="396"/>
    </location>
</feature>
<name>A0A268NZB3_SHOCL</name>
<comment type="caution">
    <text evidence="3">The sequence shown here is derived from an EMBL/GenBank/DDBJ whole genome shotgun (WGS) entry which is preliminary data.</text>
</comment>
<evidence type="ECO:0000313" key="4">
    <source>
        <dbReference type="Proteomes" id="UP000216207"/>
    </source>
</evidence>
<proteinExistence type="predicted"/>
<gene>
    <name evidence="3" type="ORF">CHH72_10710</name>
</gene>
<dbReference type="NCBIfam" id="TIGR04383">
    <property type="entry name" value="acidic_w_LPXTA"/>
    <property type="match status" value="1"/>
</dbReference>
<keyword evidence="2" id="KW-1133">Transmembrane helix</keyword>
<keyword evidence="2" id="KW-0472">Membrane</keyword>